<name>W9HCT0_9PROT</name>
<accession>W9HCT0</accession>
<dbReference type="GO" id="GO:0022857">
    <property type="term" value="F:transmembrane transporter activity"/>
    <property type="evidence" value="ECO:0007669"/>
    <property type="project" value="InterPro"/>
</dbReference>
<feature type="transmembrane region" description="Helical" evidence="8">
    <location>
        <begin position="190"/>
        <end position="217"/>
    </location>
</feature>
<keyword evidence="7 8" id="KW-0472">Membrane</keyword>
<dbReference type="InterPro" id="IPR035906">
    <property type="entry name" value="MetI-like_sf"/>
</dbReference>
<comment type="caution">
    <text evidence="10">The sequence shown here is derived from an EMBL/GenBank/DDBJ whole genome shotgun (WGS) entry which is preliminary data.</text>
</comment>
<dbReference type="STRING" id="1385369.N825_24335"/>
<keyword evidence="3 8" id="KW-0813">Transport</keyword>
<dbReference type="GO" id="GO:0043190">
    <property type="term" value="C:ATP-binding cassette (ABC) transporter complex"/>
    <property type="evidence" value="ECO:0007669"/>
    <property type="project" value="InterPro"/>
</dbReference>
<dbReference type="CDD" id="cd06261">
    <property type="entry name" value="TM_PBP2"/>
    <property type="match status" value="1"/>
</dbReference>
<keyword evidence="5 8" id="KW-0812">Transmembrane</keyword>
<evidence type="ECO:0000256" key="4">
    <source>
        <dbReference type="ARBA" id="ARBA00022475"/>
    </source>
</evidence>
<evidence type="ECO:0000256" key="3">
    <source>
        <dbReference type="ARBA" id="ARBA00022448"/>
    </source>
</evidence>
<evidence type="ECO:0000313" key="10">
    <source>
        <dbReference type="EMBL" id="EWY41673.1"/>
    </source>
</evidence>
<dbReference type="Gene3D" id="1.10.3720.10">
    <property type="entry name" value="MetI-like"/>
    <property type="match status" value="1"/>
</dbReference>
<sequence>MAYEFDFSFLADHWPRLLQGLWLTLAMSGLSTVLGFLIGVTGAIASRYGSPAARRVAYVYVEVVRNTPLLVQVFLLYFGLSSIGLRLPVFATAVIALSINIGAYSTEIIRAGIESIAPGQIEAAECLGMSQSQIILRIVLQPALERVFPALTSQYVLLMLATSVTSQISAEELTGIGNLIQSETFRSFEVYGIVALCYIALSLVVRAGLFGFGLLAFPRRRRLGTDL</sequence>
<feature type="transmembrane region" description="Helical" evidence="8">
    <location>
        <begin position="85"/>
        <end position="104"/>
    </location>
</feature>
<comment type="subcellular location">
    <subcellularLocation>
        <location evidence="1">Cell inner membrane</location>
        <topology evidence="1">Multi-pass membrane protein</topology>
    </subcellularLocation>
    <subcellularLocation>
        <location evidence="8">Cell membrane</location>
        <topology evidence="8">Multi-pass membrane protein</topology>
    </subcellularLocation>
</comment>
<feature type="transmembrane region" description="Helical" evidence="8">
    <location>
        <begin position="57"/>
        <end position="79"/>
    </location>
</feature>
<comment type="similarity">
    <text evidence="2">Belongs to the binding-protein-dependent transport system permease family. HisMQ subfamily.</text>
</comment>
<dbReference type="Proteomes" id="UP000019486">
    <property type="component" value="Unassembled WGS sequence"/>
</dbReference>
<dbReference type="InterPro" id="IPR043429">
    <property type="entry name" value="ArtM/GltK/GlnP/TcyL/YhdX-like"/>
</dbReference>
<evidence type="ECO:0000313" key="11">
    <source>
        <dbReference type="Proteomes" id="UP000019486"/>
    </source>
</evidence>
<feature type="transmembrane region" description="Helical" evidence="8">
    <location>
        <begin position="20"/>
        <end position="45"/>
    </location>
</feature>
<evidence type="ECO:0000256" key="6">
    <source>
        <dbReference type="ARBA" id="ARBA00022989"/>
    </source>
</evidence>
<dbReference type="Pfam" id="PF00528">
    <property type="entry name" value="BPD_transp_1"/>
    <property type="match status" value="1"/>
</dbReference>
<evidence type="ECO:0000259" key="9">
    <source>
        <dbReference type="PROSITE" id="PS50928"/>
    </source>
</evidence>
<dbReference type="GO" id="GO:0006865">
    <property type="term" value="P:amino acid transport"/>
    <property type="evidence" value="ECO:0007669"/>
    <property type="project" value="TreeGrafter"/>
</dbReference>
<dbReference type="RefSeq" id="WP_037448240.1">
    <property type="nucleotide sequence ID" value="NZ_AVFL01000003.1"/>
</dbReference>
<dbReference type="PANTHER" id="PTHR30614:SF35">
    <property type="entry name" value="ABC TRANSPORTER PERMEASE PROTEIN"/>
    <property type="match status" value="1"/>
</dbReference>
<evidence type="ECO:0000256" key="2">
    <source>
        <dbReference type="ARBA" id="ARBA00010072"/>
    </source>
</evidence>
<dbReference type="EMBL" id="AVFL01000003">
    <property type="protein sequence ID" value="EWY41673.1"/>
    <property type="molecule type" value="Genomic_DNA"/>
</dbReference>
<evidence type="ECO:0000256" key="1">
    <source>
        <dbReference type="ARBA" id="ARBA00004429"/>
    </source>
</evidence>
<evidence type="ECO:0000256" key="8">
    <source>
        <dbReference type="RuleBase" id="RU363032"/>
    </source>
</evidence>
<dbReference type="InterPro" id="IPR010065">
    <property type="entry name" value="AA_ABC_transptr_permease_3TM"/>
</dbReference>
<dbReference type="PANTHER" id="PTHR30614">
    <property type="entry name" value="MEMBRANE COMPONENT OF AMINO ACID ABC TRANSPORTER"/>
    <property type="match status" value="1"/>
</dbReference>
<gene>
    <name evidence="10" type="ORF">N825_24335</name>
</gene>
<dbReference type="SUPFAM" id="SSF161098">
    <property type="entry name" value="MetI-like"/>
    <property type="match status" value="1"/>
</dbReference>
<evidence type="ECO:0000256" key="7">
    <source>
        <dbReference type="ARBA" id="ARBA00023136"/>
    </source>
</evidence>
<reference evidence="10 11" key="1">
    <citation type="submission" date="2013-08" db="EMBL/GenBank/DDBJ databases">
        <title>The genome sequence of Skermanella stibiiresistens.</title>
        <authorList>
            <person name="Zhu W."/>
            <person name="Wang G."/>
        </authorList>
    </citation>
    <scope>NUCLEOTIDE SEQUENCE [LARGE SCALE GENOMIC DNA]</scope>
    <source>
        <strain evidence="10 11">SB22</strain>
    </source>
</reference>
<keyword evidence="11" id="KW-1185">Reference proteome</keyword>
<dbReference type="AlphaFoldDB" id="W9HCT0"/>
<proteinExistence type="inferred from homology"/>
<protein>
    <submittedName>
        <fullName evidence="10">ABC transporter permease</fullName>
    </submittedName>
</protein>
<feature type="domain" description="ABC transmembrane type-1" evidence="9">
    <location>
        <begin position="21"/>
        <end position="209"/>
    </location>
</feature>
<dbReference type="OrthoDB" id="7341446at2"/>
<dbReference type="InterPro" id="IPR000515">
    <property type="entry name" value="MetI-like"/>
</dbReference>
<dbReference type="PROSITE" id="PS50928">
    <property type="entry name" value="ABC_TM1"/>
    <property type="match status" value="1"/>
</dbReference>
<dbReference type="PATRIC" id="fig|1385369.3.peg.1200"/>
<keyword evidence="4" id="KW-1003">Cell membrane</keyword>
<dbReference type="NCBIfam" id="TIGR01726">
    <property type="entry name" value="HEQRo_perm_3TM"/>
    <property type="match status" value="1"/>
</dbReference>
<organism evidence="10 11">
    <name type="scientific">Skermanella stibiiresistens SB22</name>
    <dbReference type="NCBI Taxonomy" id="1385369"/>
    <lineage>
        <taxon>Bacteria</taxon>
        <taxon>Pseudomonadati</taxon>
        <taxon>Pseudomonadota</taxon>
        <taxon>Alphaproteobacteria</taxon>
        <taxon>Rhodospirillales</taxon>
        <taxon>Azospirillaceae</taxon>
        <taxon>Skermanella</taxon>
    </lineage>
</organism>
<keyword evidence="6 8" id="KW-1133">Transmembrane helix</keyword>
<evidence type="ECO:0000256" key="5">
    <source>
        <dbReference type="ARBA" id="ARBA00022692"/>
    </source>
</evidence>